<dbReference type="Proteomes" id="UP000198811">
    <property type="component" value="Unassembled WGS sequence"/>
</dbReference>
<feature type="non-terminal residue" evidence="1">
    <location>
        <position position="51"/>
    </location>
</feature>
<comment type="caution">
    <text evidence="1">The sequence shown here is derived from an EMBL/GenBank/DDBJ whole genome shotgun (WGS) entry which is preliminary data.</text>
</comment>
<accession>A0ABY0QMP2</accession>
<name>A0ABY0QMP2_CLOCO</name>
<gene>
    <name evidence="1" type="ORF">SAMN05216497_1171</name>
</gene>
<protein>
    <submittedName>
        <fullName evidence="1">Uncharacterized protein</fullName>
    </submittedName>
</protein>
<reference evidence="1 2" key="1">
    <citation type="submission" date="2016-10" db="EMBL/GenBank/DDBJ databases">
        <authorList>
            <person name="Varghese N."/>
            <person name="Submissions S."/>
        </authorList>
    </citation>
    <scope>NUCLEOTIDE SEQUENCE [LARGE SCALE GENOMIC DNA]</scope>
    <source>
        <strain evidence="1 2">NLAE-zl-C224</strain>
    </source>
</reference>
<sequence>MLGYWRSHCDYQSLLLSSISELYKTDPTIVEYYSSSIEKLYNLNLDDIKPL</sequence>
<proteinExistence type="predicted"/>
<evidence type="ECO:0000313" key="1">
    <source>
        <dbReference type="EMBL" id="SDL29046.1"/>
    </source>
</evidence>
<dbReference type="EMBL" id="FNGL01000017">
    <property type="protein sequence ID" value="SDL29046.1"/>
    <property type="molecule type" value="Genomic_DNA"/>
</dbReference>
<organism evidence="1 2">
    <name type="scientific">Clostridium cochlearium</name>
    <dbReference type="NCBI Taxonomy" id="1494"/>
    <lineage>
        <taxon>Bacteria</taxon>
        <taxon>Bacillati</taxon>
        <taxon>Bacillota</taxon>
        <taxon>Clostridia</taxon>
        <taxon>Eubacteriales</taxon>
        <taxon>Clostridiaceae</taxon>
        <taxon>Clostridium</taxon>
    </lineage>
</organism>
<keyword evidence="2" id="KW-1185">Reference proteome</keyword>
<evidence type="ECO:0000313" key="2">
    <source>
        <dbReference type="Proteomes" id="UP000198811"/>
    </source>
</evidence>